<dbReference type="Pfam" id="PF07159">
    <property type="entry name" value="CYRIA-B_Rac1-bd"/>
    <property type="match status" value="1"/>
</dbReference>
<protein>
    <recommendedName>
        <fullName evidence="5">CYRIA/CYRIB Rac1 binding domain-containing protein</fullName>
    </recommendedName>
</protein>
<evidence type="ECO:0000313" key="6">
    <source>
        <dbReference type="EnsemblMetazoa" id="XP_020909617.1"/>
    </source>
</evidence>
<evidence type="ECO:0000256" key="2">
    <source>
        <dbReference type="ARBA" id="ARBA00005778"/>
    </source>
</evidence>
<accession>A0A913XTP9</accession>
<dbReference type="RefSeq" id="XP_020909617.1">
    <property type="nucleotide sequence ID" value="XM_021053958.2"/>
</dbReference>
<dbReference type="InterPro" id="IPR039789">
    <property type="entry name" value="CYRI"/>
</dbReference>
<evidence type="ECO:0000313" key="7">
    <source>
        <dbReference type="Proteomes" id="UP000887567"/>
    </source>
</evidence>
<name>A0A913XTP9_EXADI</name>
<dbReference type="OrthoDB" id="60973at2759"/>
<dbReference type="GO" id="GO:0031267">
    <property type="term" value="F:small GTPase binding"/>
    <property type="evidence" value="ECO:0007669"/>
    <property type="project" value="InterPro"/>
</dbReference>
<dbReference type="GeneID" id="110247517"/>
<evidence type="ECO:0000256" key="1">
    <source>
        <dbReference type="ARBA" id="ARBA00004635"/>
    </source>
</evidence>
<keyword evidence="3" id="KW-0472">Membrane</keyword>
<sequence>MGNLLRLLSRDETEAGKVDIFLDFENAQPTETEKEVYEIVKGVLDESPRILEQLEQYPGASSAIRQAISNPSNEELQDMAWRAVVPLVGKLKQFYEYACELEAVLPQLLHALCAGNLTPTEHLEQQQALAKQFAEILHFTLKFDDLKMTNPNIQNDFSYFRRTLSRKKMANTDDEEVVVSNEMANRMSLFYAYPTPLLKTLSDATTKFVTENKNLPIENTTECLSTLANLCRTMIENPDISARFENEETMLFCLRVMVGVIILYDHVHPVGAFAKTSSIDIKASIKVLKDQPNGTVDGLLNALRYTTKHLNDETTPKNIRALLVQ</sequence>
<feature type="domain" description="CYRIA/CYRIB Rac1 binding" evidence="5">
    <location>
        <begin position="19"/>
        <end position="320"/>
    </location>
</feature>
<dbReference type="GO" id="GO:0016020">
    <property type="term" value="C:membrane"/>
    <property type="evidence" value="ECO:0007669"/>
    <property type="project" value="UniProtKB-SubCell"/>
</dbReference>
<proteinExistence type="inferred from homology"/>
<dbReference type="AlphaFoldDB" id="A0A913XTP9"/>
<reference evidence="6" key="1">
    <citation type="submission" date="2022-11" db="UniProtKB">
        <authorList>
            <consortium name="EnsemblMetazoa"/>
        </authorList>
    </citation>
    <scope>IDENTIFICATION</scope>
</reference>
<comment type="similarity">
    <text evidence="2">Belongs to the CYRI family.</text>
</comment>
<dbReference type="GO" id="GO:0030833">
    <property type="term" value="P:regulation of actin filament polymerization"/>
    <property type="evidence" value="ECO:0007669"/>
    <property type="project" value="InterPro"/>
</dbReference>
<organism evidence="6 7">
    <name type="scientific">Exaiptasia diaphana</name>
    <name type="common">Tropical sea anemone</name>
    <name type="synonym">Aiptasia pulchella</name>
    <dbReference type="NCBI Taxonomy" id="2652724"/>
    <lineage>
        <taxon>Eukaryota</taxon>
        <taxon>Metazoa</taxon>
        <taxon>Cnidaria</taxon>
        <taxon>Anthozoa</taxon>
        <taxon>Hexacorallia</taxon>
        <taxon>Actiniaria</taxon>
        <taxon>Aiptasiidae</taxon>
        <taxon>Exaiptasia</taxon>
    </lineage>
</organism>
<evidence type="ECO:0000259" key="5">
    <source>
        <dbReference type="Pfam" id="PF07159"/>
    </source>
</evidence>
<dbReference type="Proteomes" id="UP000887567">
    <property type="component" value="Unplaced"/>
</dbReference>
<keyword evidence="4" id="KW-0449">Lipoprotein</keyword>
<evidence type="ECO:0000256" key="3">
    <source>
        <dbReference type="ARBA" id="ARBA00023136"/>
    </source>
</evidence>
<dbReference type="PANTHER" id="PTHR12422">
    <property type="entry name" value="GH09096P"/>
    <property type="match status" value="1"/>
</dbReference>
<dbReference type="InterPro" id="IPR009828">
    <property type="entry name" value="CYRIA/CYRIB_Rac1-bd"/>
</dbReference>
<dbReference type="EnsemblMetazoa" id="XM_021053958.2">
    <property type="protein sequence ID" value="XP_020909617.1"/>
    <property type="gene ID" value="LOC110247517"/>
</dbReference>
<dbReference type="OMA" id="EYRSRFN"/>
<dbReference type="KEGG" id="epa:110247517"/>
<comment type="subcellular location">
    <subcellularLocation>
        <location evidence="1">Membrane</location>
        <topology evidence="1">Lipid-anchor</topology>
    </subcellularLocation>
</comment>
<evidence type="ECO:0000256" key="4">
    <source>
        <dbReference type="ARBA" id="ARBA00023288"/>
    </source>
</evidence>
<keyword evidence="7" id="KW-1185">Reference proteome</keyword>